<evidence type="ECO:0000256" key="1">
    <source>
        <dbReference type="SAM" id="Phobius"/>
    </source>
</evidence>
<sequence length="214" mass="22703">MGNERPRYWFPLALLGFAQLAVVALSFGGMWSGGWFAYAPATGEQQFLTQNLYGVGSGGVFGSFRGVEMSRETAAALDMSFSGLGRNDGWLFAVLAVYLGTVLFHALRSKAMRWWKVVAIALGGLVAIVLADLVGYWELDLDGDTRSAILLTLGLVALAWLERSVLVLVVAAAYVLCAVVLAQGQLALVLSSLVVLAGAFAALLSRPKAAAEET</sequence>
<feature type="transmembrane region" description="Helical" evidence="1">
    <location>
        <begin position="149"/>
        <end position="179"/>
    </location>
</feature>
<dbReference type="PATRIC" id="fig|1284240.4.peg.2119"/>
<protein>
    <submittedName>
        <fullName evidence="2">Uncharacterized protein</fullName>
    </submittedName>
</protein>
<gene>
    <name evidence="2" type="ORF">H074_10440</name>
</gene>
<accession>M2ZL24</accession>
<reference evidence="2 3" key="1">
    <citation type="journal article" date="2013" name="Genome Announc.">
        <title>Draft Genome Sequence of Amycolatopsis decaplanina Strain DSM 44594T.</title>
        <authorList>
            <person name="Kaur N."/>
            <person name="Kumar S."/>
            <person name="Bala M."/>
            <person name="Raghava G.P."/>
            <person name="Mayilraj S."/>
        </authorList>
    </citation>
    <scope>NUCLEOTIDE SEQUENCE [LARGE SCALE GENOMIC DNA]</scope>
    <source>
        <strain evidence="2 3">DSM 44594</strain>
    </source>
</reference>
<dbReference type="AlphaFoldDB" id="M2ZL24"/>
<evidence type="ECO:0000313" key="3">
    <source>
        <dbReference type="Proteomes" id="UP000054226"/>
    </source>
</evidence>
<proteinExistence type="predicted"/>
<organism evidence="2 3">
    <name type="scientific">Amycolatopsis decaplanina DSM 44594</name>
    <dbReference type="NCBI Taxonomy" id="1284240"/>
    <lineage>
        <taxon>Bacteria</taxon>
        <taxon>Bacillati</taxon>
        <taxon>Actinomycetota</taxon>
        <taxon>Actinomycetes</taxon>
        <taxon>Pseudonocardiales</taxon>
        <taxon>Pseudonocardiaceae</taxon>
        <taxon>Amycolatopsis</taxon>
    </lineage>
</organism>
<keyword evidence="1" id="KW-1133">Transmembrane helix</keyword>
<dbReference type="EMBL" id="AOHO01000045">
    <property type="protein sequence ID" value="EME61583.1"/>
    <property type="molecule type" value="Genomic_DNA"/>
</dbReference>
<comment type="caution">
    <text evidence="2">The sequence shown here is derived from an EMBL/GenBank/DDBJ whole genome shotgun (WGS) entry which is preliminary data.</text>
</comment>
<feature type="transmembrane region" description="Helical" evidence="1">
    <location>
        <begin position="89"/>
        <end position="107"/>
    </location>
</feature>
<keyword evidence="3" id="KW-1185">Reference proteome</keyword>
<dbReference type="OrthoDB" id="3629243at2"/>
<name>M2ZL24_9PSEU</name>
<feature type="transmembrane region" description="Helical" evidence="1">
    <location>
        <begin position="114"/>
        <end position="137"/>
    </location>
</feature>
<dbReference type="Proteomes" id="UP000054226">
    <property type="component" value="Unassembled WGS sequence"/>
</dbReference>
<keyword evidence="1" id="KW-0472">Membrane</keyword>
<feature type="transmembrane region" description="Helical" evidence="1">
    <location>
        <begin position="186"/>
        <end position="204"/>
    </location>
</feature>
<dbReference type="RefSeq" id="WP_007029996.1">
    <property type="nucleotide sequence ID" value="NZ_AOHO01000045.1"/>
</dbReference>
<feature type="transmembrane region" description="Helical" evidence="1">
    <location>
        <begin position="12"/>
        <end position="38"/>
    </location>
</feature>
<evidence type="ECO:0000313" key="2">
    <source>
        <dbReference type="EMBL" id="EME61583.1"/>
    </source>
</evidence>
<keyword evidence="1" id="KW-0812">Transmembrane</keyword>